<dbReference type="InterPro" id="IPR008878">
    <property type="entry name" value="Transposase_IS66_Orf2"/>
</dbReference>
<dbReference type="EMBL" id="QYYH01000313">
    <property type="protein sequence ID" value="RJX99817.1"/>
    <property type="molecule type" value="Genomic_DNA"/>
</dbReference>
<name>A0A3A6T3I1_9GAMM</name>
<organism evidence="1 2">
    <name type="scientific">Parashewanella spongiae</name>
    <dbReference type="NCBI Taxonomy" id="342950"/>
    <lineage>
        <taxon>Bacteria</taxon>
        <taxon>Pseudomonadati</taxon>
        <taxon>Pseudomonadota</taxon>
        <taxon>Gammaproteobacteria</taxon>
        <taxon>Alteromonadales</taxon>
        <taxon>Shewanellaceae</taxon>
        <taxon>Parashewanella</taxon>
    </lineage>
</organism>
<keyword evidence="2" id="KW-1185">Reference proteome</keyword>
<evidence type="ECO:0000313" key="2">
    <source>
        <dbReference type="Proteomes" id="UP000273022"/>
    </source>
</evidence>
<dbReference type="Pfam" id="PF05717">
    <property type="entry name" value="TnpB_IS66"/>
    <property type="match status" value="1"/>
</dbReference>
<gene>
    <name evidence="1" type="ORF">D5R81_20295</name>
</gene>
<comment type="caution">
    <text evidence="1">The sequence shown here is derived from an EMBL/GenBank/DDBJ whole genome shotgun (WGS) entry which is preliminary data.</text>
</comment>
<dbReference type="PANTHER" id="PTHR36455:SF1">
    <property type="entry name" value="BLR8292 PROTEIN"/>
    <property type="match status" value="1"/>
</dbReference>
<reference evidence="1 2" key="1">
    <citation type="submission" date="2018-09" db="EMBL/GenBank/DDBJ databases">
        <title>Phylogeny of the Shewanellaceae, and recommendation for two new genera, Pseudoshewanella and Parashewanella.</title>
        <authorList>
            <person name="Wang G."/>
        </authorList>
    </citation>
    <scope>NUCLEOTIDE SEQUENCE [LARGE SCALE GENOMIC DNA]</scope>
    <source>
        <strain evidence="1 2">KCTC 22492</strain>
    </source>
</reference>
<dbReference type="PANTHER" id="PTHR36455">
    <property type="match status" value="1"/>
</dbReference>
<dbReference type="AlphaFoldDB" id="A0A3A6T3I1"/>
<dbReference type="NCBIfam" id="NF033819">
    <property type="entry name" value="IS66_TnpB"/>
    <property type="match status" value="1"/>
</dbReference>
<accession>A0A3A6T3I1</accession>
<sequence>MIYLTSNSRIFIATQPADFRCGIDGLAAVCQQRLSSNPRSGSIFVFINRNKTMIRALTYEHNGFWLMTKRLSKGKFHGWPRHHGVMQPMAAAQLRQLLSGEPYL</sequence>
<protein>
    <submittedName>
        <fullName evidence="1">Transposase</fullName>
    </submittedName>
</protein>
<feature type="non-terminal residue" evidence="1">
    <location>
        <position position="104"/>
    </location>
</feature>
<proteinExistence type="predicted"/>
<dbReference type="Proteomes" id="UP000273022">
    <property type="component" value="Unassembled WGS sequence"/>
</dbReference>
<dbReference type="RefSeq" id="WP_133372245.1">
    <property type="nucleotide sequence ID" value="NZ_ML064895.1"/>
</dbReference>
<evidence type="ECO:0000313" key="1">
    <source>
        <dbReference type="EMBL" id="RJX99817.1"/>
    </source>
</evidence>